<name>A0A815INR9_9BILA</name>
<feature type="compositionally biased region" description="Basic and acidic residues" evidence="1">
    <location>
        <begin position="48"/>
        <end position="69"/>
    </location>
</feature>
<dbReference type="Proteomes" id="UP000681722">
    <property type="component" value="Unassembled WGS sequence"/>
</dbReference>
<evidence type="ECO:0000256" key="1">
    <source>
        <dbReference type="SAM" id="MobiDB-lite"/>
    </source>
</evidence>
<comment type="caution">
    <text evidence="2">The sequence shown here is derived from an EMBL/GenBank/DDBJ whole genome shotgun (WGS) entry which is preliminary data.</text>
</comment>
<dbReference type="Proteomes" id="UP000663829">
    <property type="component" value="Unassembled WGS sequence"/>
</dbReference>
<reference evidence="2" key="1">
    <citation type="submission" date="2021-02" db="EMBL/GenBank/DDBJ databases">
        <authorList>
            <person name="Nowell W R."/>
        </authorList>
    </citation>
    <scope>NUCLEOTIDE SEQUENCE</scope>
</reference>
<protein>
    <submittedName>
        <fullName evidence="2">Uncharacterized protein</fullName>
    </submittedName>
</protein>
<sequence length="176" mass="21572">MRHREARWRRRRRRAQRRQEQRTDHPHQQLAHQIRRRQMANQQFQQQEYHRNRCSDERERQEHQDRDLSDDVQSPSPTVDELFEEVIDERLLELFDWDTIFLNDQRDQDQLIELEDIAAMEQPALVQQDVELSQHNKPTTQSLDSMLHQLHQIQQHGDIEQPQVMETQQQYPENTP</sequence>
<dbReference type="AlphaFoldDB" id="A0A815INR9"/>
<evidence type="ECO:0000313" key="4">
    <source>
        <dbReference type="Proteomes" id="UP000663829"/>
    </source>
</evidence>
<feature type="compositionally biased region" description="Basic and acidic residues" evidence="1">
    <location>
        <begin position="17"/>
        <end position="27"/>
    </location>
</feature>
<feature type="region of interest" description="Disordered" evidence="1">
    <location>
        <begin position="1"/>
        <end position="78"/>
    </location>
</feature>
<feature type="compositionally biased region" description="Basic residues" evidence="1">
    <location>
        <begin position="1"/>
        <end position="16"/>
    </location>
</feature>
<gene>
    <name evidence="2" type="ORF">GPM918_LOCUS31727</name>
    <name evidence="3" type="ORF">SRO942_LOCUS32380</name>
</gene>
<keyword evidence="4" id="KW-1185">Reference proteome</keyword>
<proteinExistence type="predicted"/>
<accession>A0A815INR9</accession>
<dbReference type="EMBL" id="CAJOBC010074053">
    <property type="protein sequence ID" value="CAF4252469.1"/>
    <property type="molecule type" value="Genomic_DNA"/>
</dbReference>
<organism evidence="2 4">
    <name type="scientific">Didymodactylos carnosus</name>
    <dbReference type="NCBI Taxonomy" id="1234261"/>
    <lineage>
        <taxon>Eukaryota</taxon>
        <taxon>Metazoa</taxon>
        <taxon>Spiralia</taxon>
        <taxon>Gnathifera</taxon>
        <taxon>Rotifera</taxon>
        <taxon>Eurotatoria</taxon>
        <taxon>Bdelloidea</taxon>
        <taxon>Philodinida</taxon>
        <taxon>Philodinidae</taxon>
        <taxon>Didymodactylos</taxon>
    </lineage>
</organism>
<dbReference type="EMBL" id="CAJNOQ010015777">
    <property type="protein sequence ID" value="CAF1368286.1"/>
    <property type="molecule type" value="Genomic_DNA"/>
</dbReference>
<evidence type="ECO:0000313" key="2">
    <source>
        <dbReference type="EMBL" id="CAF1368286.1"/>
    </source>
</evidence>
<evidence type="ECO:0000313" key="3">
    <source>
        <dbReference type="EMBL" id="CAF4252469.1"/>
    </source>
</evidence>